<dbReference type="AlphaFoldDB" id="A0A9D1F246"/>
<feature type="transmembrane region" description="Helical" evidence="7">
    <location>
        <begin position="971"/>
        <end position="993"/>
    </location>
</feature>
<keyword evidence="5 7" id="KW-0472">Membrane</keyword>
<evidence type="ECO:0000259" key="8">
    <source>
        <dbReference type="Pfam" id="PF02687"/>
    </source>
</evidence>
<organism evidence="9 10">
    <name type="scientific">Candidatus Scybalocola faecigallinarum</name>
    <dbReference type="NCBI Taxonomy" id="2840941"/>
    <lineage>
        <taxon>Bacteria</taxon>
        <taxon>Bacillati</taxon>
        <taxon>Bacillota</taxon>
        <taxon>Clostridia</taxon>
        <taxon>Lachnospirales</taxon>
        <taxon>Lachnospiraceae</taxon>
        <taxon>Lachnospiraceae incertae sedis</taxon>
        <taxon>Candidatus Scybalocola (ex Gilroy et al. 2021)</taxon>
    </lineage>
</organism>
<feature type="transmembrane region" description="Helical" evidence="7">
    <location>
        <begin position="939"/>
        <end position="965"/>
    </location>
</feature>
<dbReference type="GO" id="GO:0022857">
    <property type="term" value="F:transmembrane transporter activity"/>
    <property type="evidence" value="ECO:0007669"/>
    <property type="project" value="TreeGrafter"/>
</dbReference>
<feature type="transmembrane region" description="Helical" evidence="7">
    <location>
        <begin position="503"/>
        <end position="526"/>
    </location>
</feature>
<dbReference type="InterPro" id="IPR050250">
    <property type="entry name" value="Macrolide_Exporter_MacB"/>
</dbReference>
<name>A0A9D1F246_9FIRM</name>
<keyword evidence="4 7" id="KW-1133">Transmembrane helix</keyword>
<gene>
    <name evidence="9" type="ORF">IAB46_00980</name>
</gene>
<proteinExistence type="inferred from homology"/>
<evidence type="ECO:0000313" key="9">
    <source>
        <dbReference type="EMBL" id="HIS46131.1"/>
    </source>
</evidence>
<dbReference type="Pfam" id="PF02687">
    <property type="entry name" value="FtsX"/>
    <property type="match status" value="1"/>
</dbReference>
<keyword evidence="2" id="KW-1003">Cell membrane</keyword>
<dbReference type="Proteomes" id="UP000823927">
    <property type="component" value="Unassembled WGS sequence"/>
</dbReference>
<dbReference type="PANTHER" id="PTHR30572">
    <property type="entry name" value="MEMBRANE COMPONENT OF TRANSPORTER-RELATED"/>
    <property type="match status" value="1"/>
</dbReference>
<sequence length="1006" mass="109624">MIFRNSIRMTLRARGRTSLFTALILLLTLSLTLGLGMYAWASGMLAAMDEQYTSVALAEYIGEDYPDPDASDAYARQIWEQVDPAALSGLAGVQAWEPWDETLAALEGYERIDGTIPYEGWAVLEASGFYPVNTVGGKTIYSARIVNTLYNQNDRGTMMMVEAGDTGFEPEAGASYLIHGTFSDSNTSNPTLYLVDFDTGEPAFYKLSGADDPALTDSIFTQRAAYYAAANNYIRITASDMPKALEEFHQGVLTLEEGRFPEAGETGVCVVDGRMAAQMNLATGDELRLTLLDSDENDRFLLTERGSEKNLTIVGITSFNEDWSGHVWVSEGEGGFSQPFFGFRLGMAVLDNARARQTADDLRQLMPEGVQVTLYDQGYFAAAQPLAAMETTALAVAGASACGAAAVLVLFASLFIGRQKETVGILRSLGTPVWKIRLWLLSGAGMIAAAAAAAGAILGRLFMGNMIRWALDAARSLYAVDQRYSESAMGISLSVEEISAMPLWPAIASGIGVFAAALILCVVFLSQALDQSAPKKGKEKVRVPRGKTSVLGQGIFRYSPLFAIRSAGRSLIVIAASMILTLFLGILLILSGGWQTQMDQLYDTAQIRGRVTSTSGRQATNLLVSGENVQLLWGSDMLSDIGVSIGWNYWFPEEMPAFGEGGFAQETKNNWIARQPKLTAINSLLAAPDFYYDEDVQVQWLEGWDESFLSDDAYYPVTDSIGFMDGETWRQGQEPLTYPCIVSQEFFKARGFELGDTFSVRLIVRVRSFEIEIEPELRIVGAYSASGEEGIYVPLSFWTYPNLLTGEGAEAVTGEAVSPYSESGMDQYVYTFQRTNFSTCRFTLKSARMLDSFRQYLADHSVSQAGVLGENRMTVVLEDQSFAETAGGVGRLISFCRILFPALFAAVCLLGFVISWLMTGSRRMEFAILRGIGTSGIKVFLIFFLEQMITCLCGSILGGLILTAFGSAGAAWTAAGGFFLCYMGGAAVSVMLAERTKLMDLLSERE</sequence>
<evidence type="ECO:0000256" key="3">
    <source>
        <dbReference type="ARBA" id="ARBA00022692"/>
    </source>
</evidence>
<comment type="similarity">
    <text evidence="6">Belongs to the ABC-4 integral membrane protein family.</text>
</comment>
<feature type="transmembrane region" description="Helical" evidence="7">
    <location>
        <begin position="571"/>
        <end position="594"/>
    </location>
</feature>
<evidence type="ECO:0000256" key="4">
    <source>
        <dbReference type="ARBA" id="ARBA00022989"/>
    </source>
</evidence>
<dbReference type="PANTHER" id="PTHR30572:SF4">
    <property type="entry name" value="ABC TRANSPORTER PERMEASE YTRF"/>
    <property type="match status" value="1"/>
</dbReference>
<comment type="subcellular location">
    <subcellularLocation>
        <location evidence="1">Cell membrane</location>
        <topology evidence="1">Multi-pass membrane protein</topology>
    </subcellularLocation>
</comment>
<feature type="transmembrane region" description="Helical" evidence="7">
    <location>
        <begin position="898"/>
        <end position="918"/>
    </location>
</feature>
<reference evidence="9" key="1">
    <citation type="submission" date="2020-10" db="EMBL/GenBank/DDBJ databases">
        <authorList>
            <person name="Gilroy R."/>
        </authorList>
    </citation>
    <scope>NUCLEOTIDE SEQUENCE</scope>
    <source>
        <strain evidence="9">CHK178-757</strain>
    </source>
</reference>
<comment type="caution">
    <text evidence="9">The sequence shown here is derived from an EMBL/GenBank/DDBJ whole genome shotgun (WGS) entry which is preliminary data.</text>
</comment>
<evidence type="ECO:0000256" key="6">
    <source>
        <dbReference type="ARBA" id="ARBA00038076"/>
    </source>
</evidence>
<feature type="transmembrane region" description="Helical" evidence="7">
    <location>
        <begin position="438"/>
        <end position="462"/>
    </location>
</feature>
<dbReference type="GO" id="GO:0005886">
    <property type="term" value="C:plasma membrane"/>
    <property type="evidence" value="ECO:0007669"/>
    <property type="project" value="UniProtKB-SubCell"/>
</dbReference>
<protein>
    <recommendedName>
        <fullName evidence="8">ABC3 transporter permease C-terminal domain-containing protein</fullName>
    </recommendedName>
</protein>
<evidence type="ECO:0000256" key="1">
    <source>
        <dbReference type="ARBA" id="ARBA00004651"/>
    </source>
</evidence>
<reference evidence="9" key="2">
    <citation type="journal article" date="2021" name="PeerJ">
        <title>Extensive microbial diversity within the chicken gut microbiome revealed by metagenomics and culture.</title>
        <authorList>
            <person name="Gilroy R."/>
            <person name="Ravi A."/>
            <person name="Getino M."/>
            <person name="Pursley I."/>
            <person name="Horton D.L."/>
            <person name="Alikhan N.F."/>
            <person name="Baker D."/>
            <person name="Gharbi K."/>
            <person name="Hall N."/>
            <person name="Watson M."/>
            <person name="Adriaenssens E.M."/>
            <person name="Foster-Nyarko E."/>
            <person name="Jarju S."/>
            <person name="Secka A."/>
            <person name="Antonio M."/>
            <person name="Oren A."/>
            <person name="Chaudhuri R.R."/>
            <person name="La Ragione R."/>
            <person name="Hildebrand F."/>
            <person name="Pallen M.J."/>
        </authorList>
    </citation>
    <scope>NUCLEOTIDE SEQUENCE</scope>
    <source>
        <strain evidence="9">CHK178-757</strain>
    </source>
</reference>
<evidence type="ECO:0000313" key="10">
    <source>
        <dbReference type="Proteomes" id="UP000823927"/>
    </source>
</evidence>
<dbReference type="EMBL" id="DVIT01000004">
    <property type="protein sequence ID" value="HIS46131.1"/>
    <property type="molecule type" value="Genomic_DNA"/>
</dbReference>
<evidence type="ECO:0000256" key="7">
    <source>
        <dbReference type="SAM" id="Phobius"/>
    </source>
</evidence>
<keyword evidence="3 7" id="KW-0812">Transmembrane</keyword>
<feature type="domain" description="ABC3 transporter permease C-terminal" evidence="8">
    <location>
        <begin position="398"/>
        <end position="530"/>
    </location>
</feature>
<evidence type="ECO:0000256" key="2">
    <source>
        <dbReference type="ARBA" id="ARBA00022475"/>
    </source>
</evidence>
<accession>A0A9D1F246</accession>
<evidence type="ECO:0000256" key="5">
    <source>
        <dbReference type="ARBA" id="ARBA00023136"/>
    </source>
</evidence>
<feature type="transmembrane region" description="Helical" evidence="7">
    <location>
        <begin position="393"/>
        <end position="417"/>
    </location>
</feature>
<dbReference type="InterPro" id="IPR003838">
    <property type="entry name" value="ABC3_permease_C"/>
</dbReference>